<sequence length="764" mass="85938">MKKIYCITLSMLLFSIALYSQEKSEKKAVEEPPYILSLEELMDISVVTASNKDEQLSKAPATIIVVTNEEIQERGYLELYDVLNDLPGFDLSRAFGDDDHYAYVRGYRKTTSDQMLLMIDGIIMNHLYNNNMNAYAQYPLSNIKQIEVVYGPASAIYGPNAFSGVINMITKKDGESDVRISVGQNNTNIIDMHLSKKTEDLLINFTGRLYQSDGPDFSGRTSMMEEELFTDPYLWGAFSQTNFTGNKSPTASNFIHPTISFKGLTVGNIGFFHESGLGSEFAGGTTLNAGTWQFKENTTYAKYETGNDNLTSKTLIKYRRSDIPGSSTFLWRWLSQDVDSFTLNPGEQYVVNGSDTVTNTTGNSQDYTTDVNYQYADYWQANNASYSLFQDFAYTPNDKVTINFGLKYERRVLNRDYVINTNEVAHTYVFAAEDIDRNNPLNPAVTGSFPFPARPDDATIDQHNHNTLVDRGAYLQTRWEIMSNLTFFGGLRFDHNSVWKEVYSPRIGLVYQPIPGLVTKAFWGTAFLEPSARILYGGWQGSLSNDNLVPEKMRTFEVSGSYTKGNFSGGLNAFYNTAPDAIGQGAGKVPINLGERRMTGAELSGKLLIRNYSSFLSRLRADLYVSYIKSEEDLTGDGSFVETGNMAPVKVRFILTSYLMDNLVVSFQNRYISEIKTVSTNPLGTIDAHFVSDVNIQYKNLLTDGLSFGVKIYNWMNVDYFHPGYRAGDAGEQGVNHALFNTSWYSSRLPQPERTIMFNIGYNF</sequence>
<dbReference type="SUPFAM" id="SSF56935">
    <property type="entry name" value="Porins"/>
    <property type="match status" value="1"/>
</dbReference>
<keyword evidence="8 15" id="KW-0675">Receptor</keyword>
<dbReference type="EMBL" id="JAEQBW010000005">
    <property type="protein sequence ID" value="MBK6265733.1"/>
    <property type="molecule type" value="Genomic_DNA"/>
</dbReference>
<keyword evidence="2 10" id="KW-0813">Transport</keyword>
<evidence type="ECO:0000256" key="10">
    <source>
        <dbReference type="PROSITE-ProRule" id="PRU01360"/>
    </source>
</evidence>
<evidence type="ECO:0000256" key="3">
    <source>
        <dbReference type="ARBA" id="ARBA00022452"/>
    </source>
</evidence>
<dbReference type="Pfam" id="PF07715">
    <property type="entry name" value="Plug"/>
    <property type="match status" value="1"/>
</dbReference>
<gene>
    <name evidence="15" type="ORF">JKA74_11855</name>
</gene>
<evidence type="ECO:0000256" key="1">
    <source>
        <dbReference type="ARBA" id="ARBA00004571"/>
    </source>
</evidence>
<dbReference type="Gene3D" id="2.170.130.10">
    <property type="entry name" value="TonB-dependent receptor, plug domain"/>
    <property type="match status" value="1"/>
</dbReference>
<keyword evidence="4 10" id="KW-0812">Transmembrane</keyword>
<keyword evidence="6 11" id="KW-0798">TonB box</keyword>
<evidence type="ECO:0000256" key="5">
    <source>
        <dbReference type="ARBA" id="ARBA00022729"/>
    </source>
</evidence>
<comment type="similarity">
    <text evidence="10 11">Belongs to the TonB-dependent receptor family.</text>
</comment>
<evidence type="ECO:0000256" key="4">
    <source>
        <dbReference type="ARBA" id="ARBA00022692"/>
    </source>
</evidence>
<dbReference type="PANTHER" id="PTHR30069:SF29">
    <property type="entry name" value="HEMOGLOBIN AND HEMOGLOBIN-HAPTOGLOBIN-BINDING PROTEIN 1-RELATED"/>
    <property type="match status" value="1"/>
</dbReference>
<evidence type="ECO:0000259" key="14">
    <source>
        <dbReference type="Pfam" id="PF07715"/>
    </source>
</evidence>
<dbReference type="GO" id="GO:0015344">
    <property type="term" value="F:siderophore uptake transmembrane transporter activity"/>
    <property type="evidence" value="ECO:0007669"/>
    <property type="project" value="TreeGrafter"/>
</dbReference>
<evidence type="ECO:0000256" key="6">
    <source>
        <dbReference type="ARBA" id="ARBA00023077"/>
    </source>
</evidence>
<dbReference type="PANTHER" id="PTHR30069">
    <property type="entry name" value="TONB-DEPENDENT OUTER MEMBRANE RECEPTOR"/>
    <property type="match status" value="1"/>
</dbReference>
<evidence type="ECO:0000256" key="7">
    <source>
        <dbReference type="ARBA" id="ARBA00023136"/>
    </source>
</evidence>
<dbReference type="InterPro" id="IPR000531">
    <property type="entry name" value="Beta-barrel_TonB"/>
</dbReference>
<feature type="signal peptide" evidence="12">
    <location>
        <begin position="1"/>
        <end position="20"/>
    </location>
</feature>
<dbReference type="InterPro" id="IPR039426">
    <property type="entry name" value="TonB-dep_rcpt-like"/>
</dbReference>
<keyword evidence="3 10" id="KW-1134">Transmembrane beta strand</keyword>
<dbReference type="Proteomes" id="UP000611723">
    <property type="component" value="Unassembled WGS sequence"/>
</dbReference>
<comment type="subcellular location">
    <subcellularLocation>
        <location evidence="1 10">Cell outer membrane</location>
        <topology evidence="1 10">Multi-pass membrane protein</topology>
    </subcellularLocation>
</comment>
<evidence type="ECO:0000256" key="11">
    <source>
        <dbReference type="RuleBase" id="RU003357"/>
    </source>
</evidence>
<evidence type="ECO:0000259" key="13">
    <source>
        <dbReference type="Pfam" id="PF00593"/>
    </source>
</evidence>
<evidence type="ECO:0000256" key="8">
    <source>
        <dbReference type="ARBA" id="ARBA00023170"/>
    </source>
</evidence>
<dbReference type="InterPro" id="IPR012910">
    <property type="entry name" value="Plug_dom"/>
</dbReference>
<dbReference type="InterPro" id="IPR037066">
    <property type="entry name" value="Plug_dom_sf"/>
</dbReference>
<dbReference type="PROSITE" id="PS52016">
    <property type="entry name" value="TONB_DEPENDENT_REC_3"/>
    <property type="match status" value="1"/>
</dbReference>
<dbReference type="GO" id="GO:0044718">
    <property type="term" value="P:siderophore transmembrane transport"/>
    <property type="evidence" value="ECO:0007669"/>
    <property type="project" value="TreeGrafter"/>
</dbReference>
<organism evidence="15 16">
    <name type="scientific">Marivirga aurantiaca</name>
    <dbReference type="NCBI Taxonomy" id="2802615"/>
    <lineage>
        <taxon>Bacteria</taxon>
        <taxon>Pseudomonadati</taxon>
        <taxon>Bacteroidota</taxon>
        <taxon>Cytophagia</taxon>
        <taxon>Cytophagales</taxon>
        <taxon>Marivirgaceae</taxon>
        <taxon>Marivirga</taxon>
    </lineage>
</organism>
<keyword evidence="9 10" id="KW-0998">Cell outer membrane</keyword>
<keyword evidence="16" id="KW-1185">Reference proteome</keyword>
<protein>
    <submittedName>
        <fullName evidence="15">TonB-dependent receptor</fullName>
    </submittedName>
</protein>
<evidence type="ECO:0000313" key="16">
    <source>
        <dbReference type="Proteomes" id="UP000611723"/>
    </source>
</evidence>
<accession>A0A934WYW3</accession>
<feature type="domain" description="TonB-dependent receptor-like beta-barrel" evidence="13">
    <location>
        <begin position="306"/>
        <end position="714"/>
    </location>
</feature>
<proteinExistence type="inferred from homology"/>
<name>A0A934WYW3_9BACT</name>
<reference evidence="15" key="1">
    <citation type="submission" date="2021-01" db="EMBL/GenBank/DDBJ databases">
        <title>Marivirga aurantiaca sp. nov., isolated from intertidal surface sediments.</title>
        <authorList>
            <person name="Zhang M."/>
        </authorList>
    </citation>
    <scope>NUCLEOTIDE SEQUENCE</scope>
    <source>
        <strain evidence="15">S37H4</strain>
    </source>
</reference>
<dbReference type="AlphaFoldDB" id="A0A934WYW3"/>
<dbReference type="RefSeq" id="WP_201431417.1">
    <property type="nucleotide sequence ID" value="NZ_JAEQBW010000005.1"/>
</dbReference>
<comment type="caution">
    <text evidence="15">The sequence shown here is derived from an EMBL/GenBank/DDBJ whole genome shotgun (WGS) entry which is preliminary data.</text>
</comment>
<dbReference type="GO" id="GO:0009279">
    <property type="term" value="C:cell outer membrane"/>
    <property type="evidence" value="ECO:0007669"/>
    <property type="project" value="UniProtKB-SubCell"/>
</dbReference>
<feature type="domain" description="TonB-dependent receptor plug" evidence="14">
    <location>
        <begin position="56"/>
        <end position="165"/>
    </location>
</feature>
<dbReference type="Gene3D" id="2.40.170.20">
    <property type="entry name" value="TonB-dependent receptor, beta-barrel domain"/>
    <property type="match status" value="1"/>
</dbReference>
<dbReference type="Pfam" id="PF00593">
    <property type="entry name" value="TonB_dep_Rec_b-barrel"/>
    <property type="match status" value="1"/>
</dbReference>
<keyword evidence="7 10" id="KW-0472">Membrane</keyword>
<evidence type="ECO:0000256" key="12">
    <source>
        <dbReference type="SAM" id="SignalP"/>
    </source>
</evidence>
<keyword evidence="5 12" id="KW-0732">Signal</keyword>
<evidence type="ECO:0000256" key="2">
    <source>
        <dbReference type="ARBA" id="ARBA00022448"/>
    </source>
</evidence>
<evidence type="ECO:0000313" key="15">
    <source>
        <dbReference type="EMBL" id="MBK6265733.1"/>
    </source>
</evidence>
<evidence type="ECO:0000256" key="9">
    <source>
        <dbReference type="ARBA" id="ARBA00023237"/>
    </source>
</evidence>
<dbReference type="InterPro" id="IPR036942">
    <property type="entry name" value="Beta-barrel_TonB_sf"/>
</dbReference>
<feature type="chain" id="PRO_5037343780" evidence="12">
    <location>
        <begin position="21"/>
        <end position="764"/>
    </location>
</feature>